<keyword evidence="2" id="KW-0645">Protease</keyword>
<dbReference type="PANTHER" id="PTHR41775:SF1">
    <property type="entry name" value="PEPTIDASE M6-LIKE DOMAIN-CONTAINING PROTEIN"/>
    <property type="match status" value="1"/>
</dbReference>
<keyword evidence="3" id="KW-1185">Reference proteome</keyword>
<dbReference type="EMBL" id="ML977665">
    <property type="protein sequence ID" value="KAF1994260.1"/>
    <property type="molecule type" value="Genomic_DNA"/>
</dbReference>
<dbReference type="OrthoDB" id="3941110at2759"/>
<keyword evidence="2" id="KW-0482">Metalloprotease</keyword>
<name>A0A6A5VXX8_9PLEO</name>
<gene>
    <name evidence="2" type="ORF">P154DRAFT_527172</name>
</gene>
<reference evidence="2" key="1">
    <citation type="journal article" date="2020" name="Stud. Mycol.">
        <title>101 Dothideomycetes genomes: a test case for predicting lifestyles and emergence of pathogens.</title>
        <authorList>
            <person name="Haridas S."/>
            <person name="Albert R."/>
            <person name="Binder M."/>
            <person name="Bloem J."/>
            <person name="Labutti K."/>
            <person name="Salamov A."/>
            <person name="Andreopoulos B."/>
            <person name="Baker S."/>
            <person name="Barry K."/>
            <person name="Bills G."/>
            <person name="Bluhm B."/>
            <person name="Cannon C."/>
            <person name="Castanera R."/>
            <person name="Culley D."/>
            <person name="Daum C."/>
            <person name="Ezra D."/>
            <person name="Gonzalez J."/>
            <person name="Henrissat B."/>
            <person name="Kuo A."/>
            <person name="Liang C."/>
            <person name="Lipzen A."/>
            <person name="Lutzoni F."/>
            <person name="Magnuson J."/>
            <person name="Mondo S."/>
            <person name="Nolan M."/>
            <person name="Ohm R."/>
            <person name="Pangilinan J."/>
            <person name="Park H.-J."/>
            <person name="Ramirez L."/>
            <person name="Alfaro M."/>
            <person name="Sun H."/>
            <person name="Tritt A."/>
            <person name="Yoshinaga Y."/>
            <person name="Zwiers L.-H."/>
            <person name="Turgeon B."/>
            <person name="Goodwin S."/>
            <person name="Spatafora J."/>
            <person name="Crous P."/>
            <person name="Grigoriev I."/>
        </authorList>
    </citation>
    <scope>NUCLEOTIDE SEQUENCE</scope>
    <source>
        <strain evidence="2">CBS 123094</strain>
    </source>
</reference>
<dbReference type="AlphaFoldDB" id="A0A6A5VXX8"/>
<proteinExistence type="predicted"/>
<evidence type="ECO:0000313" key="3">
    <source>
        <dbReference type="Proteomes" id="UP000799779"/>
    </source>
</evidence>
<organism evidence="2 3">
    <name type="scientific">Amniculicola lignicola CBS 123094</name>
    <dbReference type="NCBI Taxonomy" id="1392246"/>
    <lineage>
        <taxon>Eukaryota</taxon>
        <taxon>Fungi</taxon>
        <taxon>Dikarya</taxon>
        <taxon>Ascomycota</taxon>
        <taxon>Pezizomycotina</taxon>
        <taxon>Dothideomycetes</taxon>
        <taxon>Pleosporomycetidae</taxon>
        <taxon>Pleosporales</taxon>
        <taxon>Amniculicolaceae</taxon>
        <taxon>Amniculicola</taxon>
    </lineage>
</organism>
<dbReference type="InterPro" id="IPR008757">
    <property type="entry name" value="Peptidase_M6-like_domain"/>
</dbReference>
<evidence type="ECO:0000313" key="2">
    <source>
        <dbReference type="EMBL" id="KAF1994260.1"/>
    </source>
</evidence>
<sequence length="427" mass="45342">MPYANGAACQRPSIVTTYVTESRPTSTPVPSTTYSSIPTTTPLSFSETRTSTSTESFSETPTSTSSAESSSTLIPTPSAGCRPASWTREGDAPSVGTLRAGIIFVDFPDSPANTTVNELYDFISTAPADLYREMSYGKLNLELVPMLDRFTRMPSVSTSYNYSRGLTSEAHVHYINDALTAVGASVSFKGIDVLYVIPAKYANEISASTATKIDVTAADGTVIGNTITYGQDLYNVWGPKTVNHETGHAMGLPDLYPYVGGEVTQWVGGFDLMGLIGGMSPDYFAWHKWQLGWIDETQVECVASTGKTTYRISPIEVASEDSKLIAVPLSSTAYVLAEVRSNLGINEGACGVGVLLYTADTTVFGGSGPIRVIDSTPNSGGCDFNKGGELNDATLAAGLSWDTGLGVVFHVTAEENGSYVLEVDSQI</sequence>
<dbReference type="GO" id="GO:0008237">
    <property type="term" value="F:metallopeptidase activity"/>
    <property type="evidence" value="ECO:0007669"/>
    <property type="project" value="UniProtKB-KW"/>
</dbReference>
<protein>
    <submittedName>
        <fullName evidence="2">M6 metalloprotease</fullName>
    </submittedName>
</protein>
<dbReference type="NCBIfam" id="TIGR03296">
    <property type="entry name" value="M6dom_TIGR03296"/>
    <property type="match status" value="1"/>
</dbReference>
<dbReference type="PANTHER" id="PTHR41775">
    <property type="entry name" value="SECRETED PROTEIN-RELATED"/>
    <property type="match status" value="1"/>
</dbReference>
<accession>A0A6A5VXX8</accession>
<feature type="region of interest" description="Disordered" evidence="1">
    <location>
        <begin position="19"/>
        <end position="90"/>
    </location>
</feature>
<keyword evidence="2" id="KW-0378">Hydrolase</keyword>
<evidence type="ECO:0000256" key="1">
    <source>
        <dbReference type="SAM" id="MobiDB-lite"/>
    </source>
</evidence>
<feature type="compositionally biased region" description="Low complexity" evidence="1">
    <location>
        <begin position="20"/>
        <end position="72"/>
    </location>
</feature>
<dbReference type="Proteomes" id="UP000799779">
    <property type="component" value="Unassembled WGS sequence"/>
</dbReference>
<dbReference type="GO" id="GO:0006508">
    <property type="term" value="P:proteolysis"/>
    <property type="evidence" value="ECO:0007669"/>
    <property type="project" value="UniProtKB-KW"/>
</dbReference>